<evidence type="ECO:0000313" key="2">
    <source>
        <dbReference type="Proteomes" id="UP000245216"/>
    </source>
</evidence>
<dbReference type="Gene3D" id="3.30.2000.20">
    <property type="match status" value="1"/>
</dbReference>
<accession>A0A2U2BGP9</accession>
<dbReference type="EMBL" id="QEXO01000004">
    <property type="protein sequence ID" value="PWE13189.1"/>
    <property type="molecule type" value="Genomic_DNA"/>
</dbReference>
<proteinExistence type="predicted"/>
<gene>
    <name evidence="1" type="ORF">DF183_15275</name>
</gene>
<name>A0A2U2BGP9_ALCFA</name>
<reference evidence="1 2" key="1">
    <citation type="submission" date="2018-05" db="EMBL/GenBank/DDBJ databases">
        <title>Genome Sequence of an Efficient Indole-Degrading Bacterium, Alcaligenes sp.YBY.</title>
        <authorList>
            <person name="Yang B."/>
        </authorList>
    </citation>
    <scope>NUCLEOTIDE SEQUENCE [LARGE SCALE GENOMIC DNA]</scope>
    <source>
        <strain evidence="1 2">YBY</strain>
    </source>
</reference>
<reference evidence="1 2" key="2">
    <citation type="submission" date="2018-05" db="EMBL/GenBank/DDBJ databases">
        <authorList>
            <person name="Lanie J.A."/>
            <person name="Ng W.-L."/>
            <person name="Kazmierczak K.M."/>
            <person name="Andrzejewski T.M."/>
            <person name="Davidsen T.M."/>
            <person name="Wayne K.J."/>
            <person name="Tettelin H."/>
            <person name="Glass J.I."/>
            <person name="Rusch D."/>
            <person name="Podicherti R."/>
            <person name="Tsui H.-C.T."/>
            <person name="Winkler M.E."/>
        </authorList>
    </citation>
    <scope>NUCLEOTIDE SEQUENCE [LARGE SCALE GENOMIC DNA]</scope>
    <source>
        <strain evidence="1 2">YBY</strain>
    </source>
</reference>
<evidence type="ECO:0000313" key="1">
    <source>
        <dbReference type="EMBL" id="PWE13189.1"/>
    </source>
</evidence>
<dbReference type="STRING" id="511.UZ73_16310"/>
<dbReference type="AlphaFoldDB" id="A0A2U2BGP9"/>
<organism evidence="1 2">
    <name type="scientific">Alcaligenes faecalis</name>
    <dbReference type="NCBI Taxonomy" id="511"/>
    <lineage>
        <taxon>Bacteria</taxon>
        <taxon>Pseudomonadati</taxon>
        <taxon>Pseudomonadota</taxon>
        <taxon>Betaproteobacteria</taxon>
        <taxon>Burkholderiales</taxon>
        <taxon>Alcaligenaceae</taxon>
        <taxon>Alcaligenes</taxon>
    </lineage>
</organism>
<evidence type="ECO:0008006" key="3">
    <source>
        <dbReference type="Google" id="ProtNLM"/>
    </source>
</evidence>
<sequence>MNFEQISTAIIDRMAALTGIAQEHIEYPNAHAAFRPPDTGVWCRLLIKNTDSEMTGMGAKPYTRKSGEILIECFDRLGQGRQELDRLSDALDDHFSFWSEGALECLGLSQVDVAADDPQKRPQREEFYQINLTVPFRAG</sequence>
<protein>
    <recommendedName>
        <fullName evidence="3">DUF3168 domain-containing protein</fullName>
    </recommendedName>
</protein>
<dbReference type="RefSeq" id="WP_109089512.1">
    <property type="nucleotide sequence ID" value="NZ_QEXO01000004.1"/>
</dbReference>
<dbReference type="Proteomes" id="UP000245216">
    <property type="component" value="Unassembled WGS sequence"/>
</dbReference>
<comment type="caution">
    <text evidence="1">The sequence shown here is derived from an EMBL/GenBank/DDBJ whole genome shotgun (WGS) entry which is preliminary data.</text>
</comment>